<dbReference type="Pfam" id="PF00096">
    <property type="entry name" value="zf-C2H2"/>
    <property type="match status" value="1"/>
</dbReference>
<sequence>MIAPDQDTYDQHWQDTVGDLRHFRCQICKVVFRTGHALEQVLYTLFLFLSAKAIHQLTISQHSKVHRPANITCIFCPNKYRSYSDMIRHIEANGCQNASIQSIQARVASIRPYGFCMNNESLDFFYDYGNFRPYDKPFECAQCDRFFKDLGSLTSHLENSASCEVGVHGRFFETILAALRDEHYWVLWP</sequence>
<gene>
    <name evidence="5" type="ORF">D6C84_00452</name>
</gene>
<evidence type="ECO:0000313" key="5">
    <source>
        <dbReference type="EMBL" id="THZ89008.1"/>
    </source>
</evidence>
<dbReference type="FunFam" id="3.30.160.60:FF:000446">
    <property type="entry name" value="Zinc finger protein"/>
    <property type="match status" value="1"/>
</dbReference>
<evidence type="ECO:0000259" key="4">
    <source>
        <dbReference type="Pfam" id="PF00096"/>
    </source>
</evidence>
<organism evidence="5 6">
    <name type="scientific">Aureobasidium pullulans</name>
    <name type="common">Black yeast</name>
    <name type="synonym">Pullularia pullulans</name>
    <dbReference type="NCBI Taxonomy" id="5580"/>
    <lineage>
        <taxon>Eukaryota</taxon>
        <taxon>Fungi</taxon>
        <taxon>Dikarya</taxon>
        <taxon>Ascomycota</taxon>
        <taxon>Pezizomycotina</taxon>
        <taxon>Dothideomycetes</taxon>
        <taxon>Dothideomycetidae</taxon>
        <taxon>Dothideales</taxon>
        <taxon>Saccotheciaceae</taxon>
        <taxon>Aureobasidium</taxon>
    </lineage>
</organism>
<evidence type="ECO:0000256" key="2">
    <source>
        <dbReference type="ARBA" id="ARBA00022771"/>
    </source>
</evidence>
<proteinExistence type="predicted"/>
<reference evidence="5 6" key="1">
    <citation type="submission" date="2018-10" db="EMBL/GenBank/DDBJ databases">
        <title>Fifty Aureobasidium pullulans genomes reveal a recombining polyextremotolerant generalist.</title>
        <authorList>
            <person name="Gostincar C."/>
            <person name="Turk M."/>
            <person name="Zajc J."/>
            <person name="Gunde-Cimerman N."/>
        </authorList>
    </citation>
    <scope>NUCLEOTIDE SEQUENCE [LARGE SCALE GENOMIC DNA]</scope>
    <source>
        <strain evidence="5 6">EXF-3403</strain>
    </source>
</reference>
<dbReference type="AlphaFoldDB" id="A0A4S9Y7J4"/>
<feature type="domain" description="C2H2-type" evidence="4">
    <location>
        <begin position="138"/>
        <end position="157"/>
    </location>
</feature>
<name>A0A4S9Y7J4_AURPU</name>
<comment type="caution">
    <text evidence="5">The sequence shown here is derived from an EMBL/GenBank/DDBJ whole genome shotgun (WGS) entry which is preliminary data.</text>
</comment>
<keyword evidence="1" id="KW-0479">Metal-binding</keyword>
<dbReference type="EMBL" id="QZBT01000003">
    <property type="protein sequence ID" value="THZ89008.1"/>
    <property type="molecule type" value="Genomic_DNA"/>
</dbReference>
<keyword evidence="3" id="KW-0862">Zinc</keyword>
<dbReference type="GO" id="GO:0008270">
    <property type="term" value="F:zinc ion binding"/>
    <property type="evidence" value="ECO:0007669"/>
    <property type="project" value="UniProtKB-KW"/>
</dbReference>
<dbReference type="InterPro" id="IPR013087">
    <property type="entry name" value="Znf_C2H2_type"/>
</dbReference>
<evidence type="ECO:0000313" key="6">
    <source>
        <dbReference type="Proteomes" id="UP000310039"/>
    </source>
</evidence>
<dbReference type="Proteomes" id="UP000310039">
    <property type="component" value="Unassembled WGS sequence"/>
</dbReference>
<evidence type="ECO:0000256" key="1">
    <source>
        <dbReference type="ARBA" id="ARBA00022723"/>
    </source>
</evidence>
<accession>A0A4S9Y7J4</accession>
<keyword evidence="2" id="KW-0863">Zinc-finger</keyword>
<protein>
    <recommendedName>
        <fullName evidence="4">C2H2-type domain-containing protein</fullName>
    </recommendedName>
</protein>
<evidence type="ECO:0000256" key="3">
    <source>
        <dbReference type="ARBA" id="ARBA00022833"/>
    </source>
</evidence>